<evidence type="ECO:0000259" key="7">
    <source>
        <dbReference type="Pfam" id="PF18052"/>
    </source>
</evidence>
<dbReference type="STRING" id="218851.A0A2G5CE03"/>
<dbReference type="GO" id="GO:0005524">
    <property type="term" value="F:ATP binding"/>
    <property type="evidence" value="ECO:0007669"/>
    <property type="project" value="UniProtKB-KW"/>
</dbReference>
<keyword evidence="5" id="KW-1133">Transmembrane helix</keyword>
<keyword evidence="5" id="KW-0472">Membrane</keyword>
<dbReference type="OrthoDB" id="5279713at2759"/>
<dbReference type="Gene3D" id="1.10.8.430">
    <property type="entry name" value="Helical domain of apoptotic protease-activating factors"/>
    <property type="match status" value="1"/>
</dbReference>
<dbReference type="Gene3D" id="1.10.10.10">
    <property type="entry name" value="Winged helix-like DNA-binding domain superfamily/Winged helix DNA-binding domain"/>
    <property type="match status" value="1"/>
</dbReference>
<keyword evidence="2" id="KW-0547">Nucleotide-binding</keyword>
<dbReference type="EMBL" id="KZ305076">
    <property type="protein sequence ID" value="PIA29489.1"/>
    <property type="molecule type" value="Genomic_DNA"/>
</dbReference>
<evidence type="ECO:0000256" key="4">
    <source>
        <dbReference type="ARBA" id="ARBA00022840"/>
    </source>
</evidence>
<evidence type="ECO:0000256" key="2">
    <source>
        <dbReference type="ARBA" id="ARBA00022741"/>
    </source>
</evidence>
<dbReference type="InterPro" id="IPR036388">
    <property type="entry name" value="WH-like_DNA-bd_sf"/>
</dbReference>
<dbReference type="SUPFAM" id="SSF52540">
    <property type="entry name" value="P-loop containing nucleoside triphosphate hydrolases"/>
    <property type="match status" value="1"/>
</dbReference>
<evidence type="ECO:0000313" key="9">
    <source>
        <dbReference type="EMBL" id="PIA29489.1"/>
    </source>
</evidence>
<accession>A0A2G5CE03</accession>
<dbReference type="Gene3D" id="3.40.50.300">
    <property type="entry name" value="P-loop containing nucleotide triphosphate hydrolases"/>
    <property type="match status" value="1"/>
</dbReference>
<sequence length="489" mass="55803">MAEALISLVLEQLGSIAILELVKEVELLAGVGKEVKSLTSTLTMIQGLFKDADEKQVKEEAVKFWLDQLKDVIFDANDVLDEWSTRILISKMHRPDMNAPIEDKVRSCLFNIFCCFKPVVERYSLTESRIQKEIRPITSSIVDVSDIYARHVDKEVIMSKLLGETSHHDSKVPFISIVGTGGFGKTTLAQLVLKDEQVIDYFEKKRWVCVSDPFDHQKVAKQTIQEATGNVIDSVGWQPLHRSLSESVQGKRFILVLDVVWSFNGKIWKQLKTSLDGGAIGSRIIIKTRDKKIAKLMGSTYIHWLGQLSDDDCWLMFRRIAFWRREDDLEHLEDVAKDIAQRCKGVPLSIRVLASLMQLEQTIQDWRNVLASNIWDVEEGGDGFLPSMLFSYYALPAELKPCLVYCAILPKDSRIEKKKMVKLWMAQGFLGSDGTKDLEIQGGHYFDNWRCSLFFKTSKKFRKVTLLVARCTILCMILCNFLIKVKPVI</sequence>
<evidence type="ECO:0000259" key="8">
    <source>
        <dbReference type="Pfam" id="PF23559"/>
    </source>
</evidence>
<name>A0A2G5CE03_AQUCA</name>
<organism evidence="9 10">
    <name type="scientific">Aquilegia coerulea</name>
    <name type="common">Rocky mountain columbine</name>
    <dbReference type="NCBI Taxonomy" id="218851"/>
    <lineage>
        <taxon>Eukaryota</taxon>
        <taxon>Viridiplantae</taxon>
        <taxon>Streptophyta</taxon>
        <taxon>Embryophyta</taxon>
        <taxon>Tracheophyta</taxon>
        <taxon>Spermatophyta</taxon>
        <taxon>Magnoliopsida</taxon>
        <taxon>Ranunculales</taxon>
        <taxon>Ranunculaceae</taxon>
        <taxon>Thalictroideae</taxon>
        <taxon>Aquilegia</taxon>
    </lineage>
</organism>
<dbReference type="Pfam" id="PF18052">
    <property type="entry name" value="Rx_N"/>
    <property type="match status" value="1"/>
</dbReference>
<proteinExistence type="predicted"/>
<feature type="transmembrane region" description="Helical" evidence="5">
    <location>
        <begin position="464"/>
        <end position="483"/>
    </location>
</feature>
<keyword evidence="3" id="KW-0611">Plant defense</keyword>
<keyword evidence="4" id="KW-0067">ATP-binding</keyword>
<keyword evidence="5" id="KW-0812">Transmembrane</keyword>
<evidence type="ECO:0000313" key="10">
    <source>
        <dbReference type="Proteomes" id="UP000230069"/>
    </source>
</evidence>
<evidence type="ECO:0000259" key="6">
    <source>
        <dbReference type="Pfam" id="PF00931"/>
    </source>
</evidence>
<dbReference type="AlphaFoldDB" id="A0A2G5CE03"/>
<dbReference type="InterPro" id="IPR042197">
    <property type="entry name" value="Apaf_helical"/>
</dbReference>
<evidence type="ECO:0000256" key="5">
    <source>
        <dbReference type="SAM" id="Phobius"/>
    </source>
</evidence>
<dbReference type="Pfam" id="PF00931">
    <property type="entry name" value="NB-ARC"/>
    <property type="match status" value="1"/>
</dbReference>
<evidence type="ECO:0000256" key="1">
    <source>
        <dbReference type="ARBA" id="ARBA00022737"/>
    </source>
</evidence>
<feature type="domain" description="Disease resistance N-terminal" evidence="7">
    <location>
        <begin position="6"/>
        <end position="92"/>
    </location>
</feature>
<dbReference type="InterPro" id="IPR058922">
    <property type="entry name" value="WHD_DRP"/>
</dbReference>
<dbReference type="Proteomes" id="UP000230069">
    <property type="component" value="Unassembled WGS sequence"/>
</dbReference>
<dbReference type="InterPro" id="IPR027417">
    <property type="entry name" value="P-loop_NTPase"/>
</dbReference>
<gene>
    <name evidence="9" type="ORF">AQUCO_05900005v1</name>
</gene>
<feature type="domain" description="Disease resistance protein winged helix" evidence="8">
    <location>
        <begin position="408"/>
        <end position="462"/>
    </location>
</feature>
<dbReference type="GO" id="GO:0043531">
    <property type="term" value="F:ADP binding"/>
    <property type="evidence" value="ECO:0007669"/>
    <property type="project" value="InterPro"/>
</dbReference>
<keyword evidence="10" id="KW-1185">Reference proteome</keyword>
<feature type="domain" description="NB-ARC" evidence="6">
    <location>
        <begin position="160"/>
        <end position="324"/>
    </location>
</feature>
<evidence type="ECO:0008006" key="11">
    <source>
        <dbReference type="Google" id="ProtNLM"/>
    </source>
</evidence>
<keyword evidence="1" id="KW-0677">Repeat</keyword>
<dbReference type="GO" id="GO:0006952">
    <property type="term" value="P:defense response"/>
    <property type="evidence" value="ECO:0007669"/>
    <property type="project" value="UniProtKB-KW"/>
</dbReference>
<dbReference type="InterPro" id="IPR002182">
    <property type="entry name" value="NB-ARC"/>
</dbReference>
<dbReference type="InterPro" id="IPR041118">
    <property type="entry name" value="Rx_N"/>
</dbReference>
<dbReference type="Gene3D" id="1.20.5.4130">
    <property type="match status" value="1"/>
</dbReference>
<dbReference type="CDD" id="cd14798">
    <property type="entry name" value="RX-CC_like"/>
    <property type="match status" value="1"/>
</dbReference>
<dbReference type="PRINTS" id="PR00364">
    <property type="entry name" value="DISEASERSIST"/>
</dbReference>
<dbReference type="InterPro" id="IPR038005">
    <property type="entry name" value="RX-like_CC"/>
</dbReference>
<dbReference type="Pfam" id="PF23559">
    <property type="entry name" value="WHD_DRP"/>
    <property type="match status" value="1"/>
</dbReference>
<protein>
    <recommendedName>
        <fullName evidence="11">NB-ARC domain-containing protein</fullName>
    </recommendedName>
</protein>
<reference evidence="9 10" key="1">
    <citation type="submission" date="2017-09" db="EMBL/GenBank/DDBJ databases">
        <title>WGS assembly of Aquilegia coerulea Goldsmith.</title>
        <authorList>
            <person name="Hodges S."/>
            <person name="Kramer E."/>
            <person name="Nordborg M."/>
            <person name="Tomkins J."/>
            <person name="Borevitz J."/>
            <person name="Derieg N."/>
            <person name="Yan J."/>
            <person name="Mihaltcheva S."/>
            <person name="Hayes R.D."/>
            <person name="Rokhsar D."/>
        </authorList>
    </citation>
    <scope>NUCLEOTIDE SEQUENCE [LARGE SCALE GENOMIC DNA]</scope>
    <source>
        <strain evidence="10">cv. Goldsmith</strain>
    </source>
</reference>
<dbReference type="InParanoid" id="A0A2G5CE03"/>
<evidence type="ECO:0000256" key="3">
    <source>
        <dbReference type="ARBA" id="ARBA00022821"/>
    </source>
</evidence>
<dbReference type="PANTHER" id="PTHR36766">
    <property type="entry name" value="PLANT BROAD-SPECTRUM MILDEW RESISTANCE PROTEIN RPW8"/>
    <property type="match status" value="1"/>
</dbReference>
<dbReference type="PANTHER" id="PTHR36766:SF40">
    <property type="entry name" value="DISEASE RESISTANCE PROTEIN RGA3"/>
    <property type="match status" value="1"/>
</dbReference>